<feature type="transmembrane region" description="Helical" evidence="1">
    <location>
        <begin position="134"/>
        <end position="153"/>
    </location>
</feature>
<dbReference type="Proteomes" id="UP001597244">
    <property type="component" value="Unassembled WGS sequence"/>
</dbReference>
<evidence type="ECO:0000313" key="3">
    <source>
        <dbReference type="Proteomes" id="UP001597244"/>
    </source>
</evidence>
<feature type="transmembrane region" description="Helical" evidence="1">
    <location>
        <begin position="92"/>
        <end position="113"/>
    </location>
</feature>
<keyword evidence="1" id="KW-0472">Membrane</keyword>
<dbReference type="RefSeq" id="WP_125578360.1">
    <property type="nucleotide sequence ID" value="NZ_JBHTOF010000092.1"/>
</dbReference>
<reference evidence="3" key="1">
    <citation type="journal article" date="2019" name="Int. J. Syst. Evol. Microbiol.">
        <title>The Global Catalogue of Microorganisms (GCM) 10K type strain sequencing project: providing services to taxonomists for standard genome sequencing and annotation.</title>
        <authorList>
            <consortium name="The Broad Institute Genomics Platform"/>
            <consortium name="The Broad Institute Genome Sequencing Center for Infectious Disease"/>
            <person name="Wu L."/>
            <person name="Ma J."/>
        </authorList>
    </citation>
    <scope>NUCLEOTIDE SEQUENCE [LARGE SCALE GENOMIC DNA]</scope>
    <source>
        <strain evidence="3">CCM 8951</strain>
    </source>
</reference>
<evidence type="ECO:0000313" key="2">
    <source>
        <dbReference type="EMBL" id="MFD1465979.1"/>
    </source>
</evidence>
<dbReference type="InterPro" id="IPR010380">
    <property type="entry name" value="DUF975"/>
</dbReference>
<protein>
    <submittedName>
        <fullName evidence="2">DUF975 family protein</fullName>
    </submittedName>
</protein>
<keyword evidence="1" id="KW-0812">Transmembrane</keyword>
<feature type="transmembrane region" description="Helical" evidence="1">
    <location>
        <begin position="21"/>
        <end position="54"/>
    </location>
</feature>
<gene>
    <name evidence="2" type="ORF">ACFQ4L_07880</name>
</gene>
<name>A0ABW4DR72_9LACO</name>
<dbReference type="PANTHER" id="PTHR40076">
    <property type="entry name" value="MEMBRANE PROTEIN-RELATED"/>
    <property type="match status" value="1"/>
</dbReference>
<comment type="caution">
    <text evidence="2">The sequence shown here is derived from an EMBL/GenBank/DDBJ whole genome shotgun (WGS) entry which is preliminary data.</text>
</comment>
<dbReference type="PANTHER" id="PTHR40076:SF1">
    <property type="entry name" value="MEMBRANE PROTEIN"/>
    <property type="match status" value="1"/>
</dbReference>
<dbReference type="EMBL" id="JBHTOF010000092">
    <property type="protein sequence ID" value="MFD1465979.1"/>
    <property type="molecule type" value="Genomic_DNA"/>
</dbReference>
<proteinExistence type="predicted"/>
<dbReference type="Pfam" id="PF06161">
    <property type="entry name" value="DUF975"/>
    <property type="match status" value="1"/>
</dbReference>
<keyword evidence="3" id="KW-1185">Reference proteome</keyword>
<organism evidence="2 3">
    <name type="scientific">Lapidilactobacillus mulanensis</name>
    <dbReference type="NCBI Taxonomy" id="2485999"/>
    <lineage>
        <taxon>Bacteria</taxon>
        <taxon>Bacillati</taxon>
        <taxon>Bacillota</taxon>
        <taxon>Bacilli</taxon>
        <taxon>Lactobacillales</taxon>
        <taxon>Lactobacillaceae</taxon>
        <taxon>Lapidilactobacillus</taxon>
    </lineage>
</organism>
<accession>A0ABW4DR72</accession>
<feature type="transmembrane region" description="Helical" evidence="1">
    <location>
        <begin position="203"/>
        <end position="229"/>
    </location>
</feature>
<evidence type="ECO:0000256" key="1">
    <source>
        <dbReference type="SAM" id="Phobius"/>
    </source>
</evidence>
<feature type="transmembrane region" description="Helical" evidence="1">
    <location>
        <begin position="159"/>
        <end position="177"/>
    </location>
</feature>
<sequence>MDTFLTRPEIKKRAKATMKGNFGTAFALNWLPMLGMFLLMVILWIAVFVAIWAYGTSASFRQTVDQAVKEAKTTASVSNGTASGGGNYFSSYGSGLIGVLIGSGISFASLEWLRLPKDDVLQHPFKKAFQGFTFKYLLGIIVLYLLTSIAQMIGLVLLVIPGILVSYALRIIYLLYYDQGKNLGYFQLMKLSWQLMRGHKFDLFIFELSFFFWYVGILFTGGLLGLYFYPYHNLAFAAFYDNIYSHSDLVAHDAHQTSNENDFPEY</sequence>
<keyword evidence="1" id="KW-1133">Transmembrane helix</keyword>